<dbReference type="Pfam" id="PF01266">
    <property type="entry name" value="DAO"/>
    <property type="match status" value="1"/>
</dbReference>
<dbReference type="InterPro" id="IPR036188">
    <property type="entry name" value="FAD/NAD-bd_sf"/>
</dbReference>
<comment type="similarity">
    <text evidence="2">Belongs to the MSOX/MTOX family.</text>
</comment>
<sequence length="385" mass="43419">MSGTEPYECIVVGAGVEGSATAYYLAKSGCRTLLLEQFPLPHSRGSSHGQSRITRKAYGDYDHFTLMMKEAFPMWETLEKESGLTIYKQTGMLAMGLPDHSFMSGTRRCLKKHNIPYEEIDAKEMHRKYPMVSFPENFKFIIDFSGGILRADKALQAYHSQFKRYGGAVHDGEPVTNIYPGDVITVRTTKAEYKTKKLVLAVGAWASKILPNLGLNLPLQVVRISVLYWREKHPGEYSAAKFPVFYQENGCGKYSVYGLPSEEYPGLVKICLHWGPEVDPDLRDKADDKWVTETMCKYVSDYFPGLVPMPAVSESCMYTWVPGENFFLDCHPVWKNIVIGAGFSGHGFKLAPVVGKVLGELAMERNLSYDMTPFKIDRFSPKHKL</sequence>
<comment type="cofactor">
    <cofactor evidence="1">
        <name>FAD</name>
        <dbReference type="ChEBI" id="CHEBI:57692"/>
    </cofactor>
</comment>
<evidence type="ECO:0000256" key="3">
    <source>
        <dbReference type="ARBA" id="ARBA00022630"/>
    </source>
</evidence>
<accession>A0AA89BS33</accession>
<reference evidence="7" key="1">
    <citation type="submission" date="2019-08" db="EMBL/GenBank/DDBJ databases">
        <title>The improved chromosome-level genome for the pearl oyster Pinctada fucata martensii using PacBio sequencing and Hi-C.</title>
        <authorList>
            <person name="Zheng Z."/>
        </authorList>
    </citation>
    <scope>NUCLEOTIDE SEQUENCE</scope>
    <source>
        <strain evidence="7">ZZ-2019</strain>
        <tissue evidence="7">Adductor muscle</tissue>
    </source>
</reference>
<dbReference type="PANTHER" id="PTHR10961">
    <property type="entry name" value="PEROXISOMAL SARCOSINE OXIDASE"/>
    <property type="match status" value="1"/>
</dbReference>
<dbReference type="AlphaFoldDB" id="A0AA89BS33"/>
<evidence type="ECO:0000313" key="7">
    <source>
        <dbReference type="EMBL" id="KAK3092006.1"/>
    </source>
</evidence>
<dbReference type="Gene3D" id="3.30.9.10">
    <property type="entry name" value="D-Amino Acid Oxidase, subunit A, domain 2"/>
    <property type="match status" value="1"/>
</dbReference>
<dbReference type="GO" id="GO:0050031">
    <property type="term" value="F:L-pipecolate oxidase activity"/>
    <property type="evidence" value="ECO:0007669"/>
    <property type="project" value="TreeGrafter"/>
</dbReference>
<protein>
    <recommendedName>
        <fullName evidence="6">FAD dependent oxidoreductase domain-containing protein</fullName>
    </recommendedName>
</protein>
<dbReference type="SUPFAM" id="SSF54373">
    <property type="entry name" value="FAD-linked reductases, C-terminal domain"/>
    <property type="match status" value="1"/>
</dbReference>
<dbReference type="SUPFAM" id="SSF51905">
    <property type="entry name" value="FAD/NAD(P)-binding domain"/>
    <property type="match status" value="1"/>
</dbReference>
<dbReference type="NCBIfam" id="NF008425">
    <property type="entry name" value="PRK11259.1"/>
    <property type="match status" value="1"/>
</dbReference>
<evidence type="ECO:0000313" key="8">
    <source>
        <dbReference type="Proteomes" id="UP001186944"/>
    </source>
</evidence>
<comment type="caution">
    <text evidence="7">The sequence shown here is derived from an EMBL/GenBank/DDBJ whole genome shotgun (WGS) entry which is preliminary data.</text>
</comment>
<proteinExistence type="inferred from homology"/>
<evidence type="ECO:0000256" key="5">
    <source>
        <dbReference type="ARBA" id="ARBA00023002"/>
    </source>
</evidence>
<dbReference type="InterPro" id="IPR045170">
    <property type="entry name" value="MTOX"/>
</dbReference>
<evidence type="ECO:0000259" key="6">
    <source>
        <dbReference type="Pfam" id="PF01266"/>
    </source>
</evidence>
<gene>
    <name evidence="7" type="ORF">FSP39_024399</name>
</gene>
<keyword evidence="4" id="KW-0274">FAD</keyword>
<feature type="domain" description="FAD dependent oxidoreductase" evidence="6">
    <location>
        <begin position="9"/>
        <end position="361"/>
    </location>
</feature>
<evidence type="ECO:0000256" key="2">
    <source>
        <dbReference type="ARBA" id="ARBA00010989"/>
    </source>
</evidence>
<evidence type="ECO:0000256" key="4">
    <source>
        <dbReference type="ARBA" id="ARBA00022827"/>
    </source>
</evidence>
<dbReference type="GO" id="GO:0008115">
    <property type="term" value="F:sarcosine oxidase activity"/>
    <property type="evidence" value="ECO:0007669"/>
    <property type="project" value="TreeGrafter"/>
</dbReference>
<dbReference type="EMBL" id="VSWD01000010">
    <property type="protein sequence ID" value="KAK3092006.1"/>
    <property type="molecule type" value="Genomic_DNA"/>
</dbReference>
<keyword evidence="5" id="KW-0560">Oxidoreductase</keyword>
<evidence type="ECO:0000256" key="1">
    <source>
        <dbReference type="ARBA" id="ARBA00001974"/>
    </source>
</evidence>
<dbReference type="Proteomes" id="UP001186944">
    <property type="component" value="Unassembled WGS sequence"/>
</dbReference>
<keyword evidence="3" id="KW-0285">Flavoprotein</keyword>
<organism evidence="7 8">
    <name type="scientific">Pinctada imbricata</name>
    <name type="common">Atlantic pearl-oyster</name>
    <name type="synonym">Pinctada martensii</name>
    <dbReference type="NCBI Taxonomy" id="66713"/>
    <lineage>
        <taxon>Eukaryota</taxon>
        <taxon>Metazoa</taxon>
        <taxon>Spiralia</taxon>
        <taxon>Lophotrochozoa</taxon>
        <taxon>Mollusca</taxon>
        <taxon>Bivalvia</taxon>
        <taxon>Autobranchia</taxon>
        <taxon>Pteriomorphia</taxon>
        <taxon>Pterioida</taxon>
        <taxon>Pterioidea</taxon>
        <taxon>Pteriidae</taxon>
        <taxon>Pinctada</taxon>
    </lineage>
</organism>
<dbReference type="Gene3D" id="3.50.50.60">
    <property type="entry name" value="FAD/NAD(P)-binding domain"/>
    <property type="match status" value="1"/>
</dbReference>
<dbReference type="GO" id="GO:0033514">
    <property type="term" value="P:L-lysine catabolic process to acetyl-CoA via L-pipecolate"/>
    <property type="evidence" value="ECO:0007669"/>
    <property type="project" value="TreeGrafter"/>
</dbReference>
<dbReference type="GO" id="GO:0050660">
    <property type="term" value="F:flavin adenine dinucleotide binding"/>
    <property type="evidence" value="ECO:0007669"/>
    <property type="project" value="InterPro"/>
</dbReference>
<dbReference type="InterPro" id="IPR006076">
    <property type="entry name" value="FAD-dep_OxRdtase"/>
</dbReference>
<keyword evidence="8" id="KW-1185">Reference proteome</keyword>
<dbReference type="PANTHER" id="PTHR10961:SF46">
    <property type="entry name" value="PEROXISOMAL SARCOSINE OXIDASE"/>
    <property type="match status" value="1"/>
</dbReference>
<dbReference type="GO" id="GO:0005777">
    <property type="term" value="C:peroxisome"/>
    <property type="evidence" value="ECO:0007669"/>
    <property type="project" value="TreeGrafter"/>
</dbReference>
<name>A0AA89BS33_PINIB</name>